<dbReference type="PANTHER" id="PTHR47942:SF16">
    <property type="entry name" value="PENTATRICOPEPTIDE REPEAT DOMAIN CONTAINING PROTEIN-RELATED"/>
    <property type="match status" value="1"/>
</dbReference>
<gene>
    <name evidence="3" type="ORF">A4U43_C02F3170</name>
</gene>
<dbReference type="PANTHER" id="PTHR47942">
    <property type="entry name" value="TETRATRICOPEPTIDE REPEAT (TPR)-LIKE SUPERFAMILY PROTEIN-RELATED"/>
    <property type="match status" value="1"/>
</dbReference>
<evidence type="ECO:0000256" key="1">
    <source>
        <dbReference type="ARBA" id="ARBA00022737"/>
    </source>
</evidence>
<dbReference type="NCBIfam" id="TIGR00756">
    <property type="entry name" value="PPR"/>
    <property type="match status" value="14"/>
</dbReference>
<accession>A0A5P1FI68</accession>
<dbReference type="Proteomes" id="UP000243459">
    <property type="component" value="Chromosome 2"/>
</dbReference>
<dbReference type="OMA" id="ATTLMHG"/>
<organism evidence="3 4">
    <name type="scientific">Asparagus officinalis</name>
    <name type="common">Garden asparagus</name>
    <dbReference type="NCBI Taxonomy" id="4686"/>
    <lineage>
        <taxon>Eukaryota</taxon>
        <taxon>Viridiplantae</taxon>
        <taxon>Streptophyta</taxon>
        <taxon>Embryophyta</taxon>
        <taxon>Tracheophyta</taxon>
        <taxon>Spermatophyta</taxon>
        <taxon>Magnoliopsida</taxon>
        <taxon>Liliopsida</taxon>
        <taxon>Asparagales</taxon>
        <taxon>Asparagaceae</taxon>
        <taxon>Asparagoideae</taxon>
        <taxon>Asparagus</taxon>
    </lineage>
</organism>
<dbReference type="InterPro" id="IPR002885">
    <property type="entry name" value="PPR_rpt"/>
</dbReference>
<name>A0A5P1FI68_ASPOF</name>
<dbReference type="InterPro" id="IPR011990">
    <property type="entry name" value="TPR-like_helical_dom_sf"/>
</dbReference>
<feature type="repeat" description="PPR" evidence="2">
    <location>
        <begin position="526"/>
        <end position="560"/>
    </location>
</feature>
<feature type="repeat" description="PPR" evidence="2">
    <location>
        <begin position="141"/>
        <end position="175"/>
    </location>
</feature>
<protein>
    <recommendedName>
        <fullName evidence="5">Pentacotripeptide-repeat region of PRORP domain-containing protein</fullName>
    </recommendedName>
</protein>
<dbReference type="EMBL" id="CM007382">
    <property type="protein sequence ID" value="ONK77107.1"/>
    <property type="molecule type" value="Genomic_DNA"/>
</dbReference>
<feature type="repeat" description="PPR" evidence="2">
    <location>
        <begin position="768"/>
        <end position="802"/>
    </location>
</feature>
<dbReference type="SUPFAM" id="SSF81901">
    <property type="entry name" value="HCP-like"/>
    <property type="match status" value="1"/>
</dbReference>
<feature type="repeat" description="PPR" evidence="2">
    <location>
        <begin position="456"/>
        <end position="490"/>
    </location>
</feature>
<feature type="repeat" description="PPR" evidence="2">
    <location>
        <begin position="701"/>
        <end position="735"/>
    </location>
</feature>
<evidence type="ECO:0000313" key="4">
    <source>
        <dbReference type="Proteomes" id="UP000243459"/>
    </source>
</evidence>
<feature type="repeat" description="PPR" evidence="2">
    <location>
        <begin position="421"/>
        <end position="455"/>
    </location>
</feature>
<evidence type="ECO:0008006" key="5">
    <source>
        <dbReference type="Google" id="ProtNLM"/>
    </source>
</evidence>
<proteinExistence type="predicted"/>
<dbReference type="Pfam" id="PF12854">
    <property type="entry name" value="PPR_1"/>
    <property type="match status" value="2"/>
</dbReference>
<sequence>MRIVRSSSSPLYQRRPRFAQNTARPGCSASSNAVSLDQFRNLTALFVKKPPIREHQVTQFLLSNQRNPKTALRYFKSAVKDGFFALDPFCILLHILIRSGRLSSARELLKDSLLSDSSPEPSDVVDKLVETSKRCDFDFSHPRSFDSVLVCYARAGRVDNALLVYDLMVRNGVIPGIRARNYLLSTLLRSDFNERGWELYEGMKGKGMGFDCCSFSILMQACLKKDELEEVEALFRDMIDRGLKPDRIAYSTLIQAVCRKPDSKRACELLWGMKKVGLVPRGFVYTWVIGACVKQGNMEDALRVKDDMVEDTATPLNLVAATSLIKGHIDQGDLESALSLLATVAGQGIAPNNITYSIVLEGCCRMGNPDKAYEVYCQMRKGGLHPDAYVMSSLMQCFLSSNRQKQAFALFDEAVDLATADVFHYNILMHWLCKEGRLKEACDLWVKMEGKGLKPNIFSYNHLLFGYCKQGDMNAADNLFKQLLKSSIQPNSISYTNLVDGYIKKKDFDRACDIMNEMQERGVSCNDHTFNSFINGLCKAGRMSDLNEVLHQFKEQGFVPSCRTYNSIIHGFIKEGDMTSAVSVLHEMGKVGISPDVVTYASLIDGYGRNNCPDLALKLWNKVRRKGLQMDTVVYTTVIVWLCKEGKMEAALGLLDEMPKVGLAPNAVIFNSLFAAYKEANNMDAAFDLHRRMCKEGIPCDTATYTTLIDGALKVGNLIFASELYSEMLENSIVPDAITYAALTRGLCIKGDLENARKVLEDMNVRPNALIYNMLIACYFREGNVQEAFRLHDEMLDRGLVPDDKTYDILVSMEYGGNESFEGT</sequence>
<feature type="repeat" description="PPR" evidence="2">
    <location>
        <begin position="491"/>
        <end position="525"/>
    </location>
</feature>
<feature type="repeat" description="PPR" evidence="2">
    <location>
        <begin position="317"/>
        <end position="351"/>
    </location>
</feature>
<feature type="repeat" description="PPR" evidence="2">
    <location>
        <begin position="736"/>
        <end position="766"/>
    </location>
</feature>
<dbReference type="Gene3D" id="1.25.40.10">
    <property type="entry name" value="Tetratricopeptide repeat domain"/>
    <property type="match status" value="7"/>
</dbReference>
<keyword evidence="1" id="KW-0677">Repeat</keyword>
<feature type="repeat" description="PPR" evidence="2">
    <location>
        <begin position="596"/>
        <end position="630"/>
    </location>
</feature>
<feature type="repeat" description="PPR" evidence="2">
    <location>
        <begin position="211"/>
        <end position="245"/>
    </location>
</feature>
<dbReference type="AlphaFoldDB" id="A0A5P1FI68"/>
<feature type="repeat" description="PPR" evidence="2">
    <location>
        <begin position="666"/>
        <end position="700"/>
    </location>
</feature>
<dbReference type="Pfam" id="PF13041">
    <property type="entry name" value="PPR_2"/>
    <property type="match status" value="7"/>
</dbReference>
<evidence type="ECO:0000313" key="3">
    <source>
        <dbReference type="EMBL" id="ONK77107.1"/>
    </source>
</evidence>
<feature type="repeat" description="PPR" evidence="2">
    <location>
        <begin position="246"/>
        <end position="280"/>
    </location>
</feature>
<reference evidence="4" key="1">
    <citation type="journal article" date="2017" name="Nat. Commun.">
        <title>The asparagus genome sheds light on the origin and evolution of a young Y chromosome.</title>
        <authorList>
            <person name="Harkess A."/>
            <person name="Zhou J."/>
            <person name="Xu C."/>
            <person name="Bowers J.E."/>
            <person name="Van der Hulst R."/>
            <person name="Ayyampalayam S."/>
            <person name="Mercati F."/>
            <person name="Riccardi P."/>
            <person name="McKain M.R."/>
            <person name="Kakrana A."/>
            <person name="Tang H."/>
            <person name="Ray J."/>
            <person name="Groenendijk J."/>
            <person name="Arikit S."/>
            <person name="Mathioni S.M."/>
            <person name="Nakano M."/>
            <person name="Shan H."/>
            <person name="Telgmann-Rauber A."/>
            <person name="Kanno A."/>
            <person name="Yue Z."/>
            <person name="Chen H."/>
            <person name="Li W."/>
            <person name="Chen Y."/>
            <person name="Xu X."/>
            <person name="Zhang Y."/>
            <person name="Luo S."/>
            <person name="Chen H."/>
            <person name="Gao J."/>
            <person name="Mao Z."/>
            <person name="Pires J.C."/>
            <person name="Luo M."/>
            <person name="Kudrna D."/>
            <person name="Wing R.A."/>
            <person name="Meyers B.C."/>
            <person name="Yi K."/>
            <person name="Kong H."/>
            <person name="Lavrijsen P."/>
            <person name="Sunseri F."/>
            <person name="Falavigna A."/>
            <person name="Ye Y."/>
            <person name="Leebens-Mack J.H."/>
            <person name="Chen G."/>
        </authorList>
    </citation>
    <scope>NUCLEOTIDE SEQUENCE [LARGE SCALE GENOMIC DNA]</scope>
    <source>
        <strain evidence="4">cv. DH0086</strain>
    </source>
</reference>
<feature type="repeat" description="PPR" evidence="2">
    <location>
        <begin position="631"/>
        <end position="665"/>
    </location>
</feature>
<feature type="repeat" description="PPR" evidence="2">
    <location>
        <begin position="281"/>
        <end position="315"/>
    </location>
</feature>
<dbReference type="Gramene" id="ONK77107">
    <property type="protein sequence ID" value="ONK77107"/>
    <property type="gene ID" value="A4U43_C02F3170"/>
</dbReference>
<dbReference type="Pfam" id="PF01535">
    <property type="entry name" value="PPR"/>
    <property type="match status" value="2"/>
</dbReference>
<evidence type="ECO:0000256" key="2">
    <source>
        <dbReference type="PROSITE-ProRule" id="PRU00708"/>
    </source>
</evidence>
<dbReference type="InterPro" id="IPR051222">
    <property type="entry name" value="PPR/CCM1_RNA-binding"/>
</dbReference>
<dbReference type="OrthoDB" id="185373at2759"/>
<feature type="repeat" description="PPR" evidence="2">
    <location>
        <begin position="352"/>
        <end position="386"/>
    </location>
</feature>
<keyword evidence="4" id="KW-1185">Reference proteome</keyword>
<feature type="repeat" description="PPR" evidence="2">
    <location>
        <begin position="561"/>
        <end position="595"/>
    </location>
</feature>
<dbReference type="PROSITE" id="PS51375">
    <property type="entry name" value="PPR"/>
    <property type="match status" value="17"/>
</dbReference>